<feature type="domain" description="Lipocalin-like" evidence="1">
    <location>
        <begin position="39"/>
        <end position="124"/>
    </location>
</feature>
<comment type="caution">
    <text evidence="2">The sequence shown here is derived from an EMBL/GenBank/DDBJ whole genome shotgun (WGS) entry which is preliminary data.</text>
</comment>
<dbReference type="PROSITE" id="PS51257">
    <property type="entry name" value="PROKAR_LIPOPROTEIN"/>
    <property type="match status" value="1"/>
</dbReference>
<organism evidence="2 3">
    <name type="scientific">Flavobacterium anhuiense</name>
    <dbReference type="NCBI Taxonomy" id="459526"/>
    <lineage>
        <taxon>Bacteria</taxon>
        <taxon>Pseudomonadati</taxon>
        <taxon>Bacteroidota</taxon>
        <taxon>Flavobacteriia</taxon>
        <taxon>Flavobacteriales</taxon>
        <taxon>Flavobacteriaceae</taxon>
        <taxon>Flavobacterium</taxon>
    </lineage>
</organism>
<evidence type="ECO:0000313" key="3">
    <source>
        <dbReference type="Proteomes" id="UP000199307"/>
    </source>
</evidence>
<evidence type="ECO:0000313" key="2">
    <source>
        <dbReference type="EMBL" id="SCZ00231.1"/>
    </source>
</evidence>
<reference evidence="2 3" key="1">
    <citation type="submission" date="2016-10" db="EMBL/GenBank/DDBJ databases">
        <authorList>
            <person name="Varghese N."/>
            <person name="Submissions S."/>
        </authorList>
    </citation>
    <scope>NUCLEOTIDE SEQUENCE [LARGE SCALE GENOMIC DNA]</scope>
    <source>
        <strain evidence="2 3">CGMCC 1.6859</strain>
    </source>
</reference>
<keyword evidence="3" id="KW-1185">Reference proteome</keyword>
<sequence length="176" mass="20715">MIKFRFLTLLIVFFVSCSKDENPTPEPLTFDEKLLIKAWTYDTLEIQGTKYLYDHNPDCHKDYFVYKNNKEQVYQYDESFFKSSICSGTHVSLTWEPKGNHISFYFGTAKVDEYKVISLTQNLFIFTMERDVDNDGKKESVTITAIPYDTFNPIEINGKRIQNLKTFPSKLQLEIR</sequence>
<protein>
    <recommendedName>
        <fullName evidence="1">Lipocalin-like domain-containing protein</fullName>
    </recommendedName>
</protein>
<name>A0ABY0M4Z3_9FLAO</name>
<evidence type="ECO:0000259" key="1">
    <source>
        <dbReference type="Pfam" id="PF13648"/>
    </source>
</evidence>
<dbReference type="EMBL" id="FMVC01000010">
    <property type="protein sequence ID" value="SCZ00231.1"/>
    <property type="molecule type" value="Genomic_DNA"/>
</dbReference>
<dbReference type="RefSeq" id="WP_091136185.1">
    <property type="nucleotide sequence ID" value="NZ_FMVC01000010.1"/>
</dbReference>
<dbReference type="Proteomes" id="UP000199307">
    <property type="component" value="Unassembled WGS sequence"/>
</dbReference>
<gene>
    <name evidence="2" type="ORF">SAMN02927916_0008</name>
</gene>
<proteinExistence type="predicted"/>
<dbReference type="Pfam" id="PF13648">
    <property type="entry name" value="Lipocalin_4"/>
    <property type="match status" value="1"/>
</dbReference>
<dbReference type="InterPro" id="IPR024311">
    <property type="entry name" value="Lipocalin-like"/>
</dbReference>
<accession>A0ABY0M4Z3</accession>